<dbReference type="Proteomes" id="UP001220670">
    <property type="component" value="Unassembled WGS sequence"/>
</dbReference>
<dbReference type="AlphaFoldDB" id="A0AAJ1HY84"/>
<comment type="similarity">
    <text evidence="4">Belongs to the GtfB family.</text>
</comment>
<dbReference type="GO" id="GO:0031647">
    <property type="term" value="P:regulation of protein stability"/>
    <property type="evidence" value="ECO:0007669"/>
    <property type="project" value="UniProtKB-UniRule"/>
</dbReference>
<evidence type="ECO:0000313" key="7">
    <source>
        <dbReference type="Proteomes" id="UP001220670"/>
    </source>
</evidence>
<dbReference type="GO" id="GO:0005886">
    <property type="term" value="C:plasma membrane"/>
    <property type="evidence" value="ECO:0007669"/>
    <property type="project" value="UniProtKB-SubCell"/>
</dbReference>
<dbReference type="InterPro" id="IPR014268">
    <property type="entry name" value="GtfB"/>
</dbReference>
<comment type="pathway">
    <text evidence="1 4">Protein modification; protein glycosylation.</text>
</comment>
<gene>
    <name evidence="4 6" type="primary">gtfB</name>
    <name evidence="6" type="ORF">PO250_10040</name>
</gene>
<evidence type="ECO:0000256" key="3">
    <source>
        <dbReference type="ARBA" id="ARBA00023136"/>
    </source>
</evidence>
<evidence type="ECO:0000256" key="4">
    <source>
        <dbReference type="HAMAP-Rule" id="MF_01473"/>
    </source>
</evidence>
<sequence length="442" mass="51630">MINLFDKWDQAARNFKLAQLIAQLNIPTVVIDDDGFLPREIQSPMQYYCSHTNDGKPLYFDQIPVPRFWRIVGNSNGAQIYDLNHKRADVIFTKKDNTRLVKQVRWQNEAGQLQWVDEYDQYGHLFAKTSWSDNQARLKQYFDEKGRVVIESHLDNGSIFLNTGEESCYFKTLPDFVSDYLQKSGLNLEQIFYNTLSTSFFTTLKLPQSGHDTLFWHEPIKGELPGNLNYIYQNQTRTRHVVVQDYRVWRAKQKLFKTNERVDTRYLGIVYPHPRGNSLRPKILIMTNSDQIMNLENLVKILPQFEFHIAALTEMSDRLMGMQKYDNVHLYPIIGMDKARRLIKKCDVYLDINQGNEILDAVRAAFENNMLILGFNETLHEPRLVADENRYPAAEYDKLAIKIVQAVAQAEEMQRLIDTQRQEASDEPVERFKSGLESLVKD</sequence>
<comment type="function">
    <text evidence="4">Required for polymorphic O-glycosylation of the serine-rich repeat protein in this bacteria. A stabilizing protein that is part of the accessory SecA2/SecY2 system specifically required to export serine-rich repeat cell wall proteins usually encoded upstream in the same operon. The GtfA-GtfB complex adds GlcNAc from UDP-GlcNAc to the substrate protein, attaching the first sugar residue. Stabilizes the glycosylation activity of GtfA. Has no N-acetylglucosaminyl transferase activity on its own.</text>
</comment>
<evidence type="ECO:0000256" key="2">
    <source>
        <dbReference type="ARBA" id="ARBA00022475"/>
    </source>
</evidence>
<evidence type="ECO:0000313" key="6">
    <source>
        <dbReference type="EMBL" id="MDC2830610.1"/>
    </source>
</evidence>
<evidence type="ECO:0000256" key="5">
    <source>
        <dbReference type="SAM" id="MobiDB-lite"/>
    </source>
</evidence>
<comment type="subunit">
    <text evidence="4">Forms a heterotetramer with 2 subunits each of GtfA and GtfB. Part of the accessory SecA2/SecY2 protein translocation apparatus.</text>
</comment>
<comment type="caution">
    <text evidence="6">The sequence shown here is derived from an EMBL/GenBank/DDBJ whole genome shotgun (WGS) entry which is preliminary data.</text>
</comment>
<dbReference type="HAMAP" id="MF_01473">
    <property type="entry name" value="GtfB"/>
    <property type="match status" value="1"/>
</dbReference>
<keyword evidence="2 4" id="KW-1003">Cell membrane</keyword>
<organism evidence="6 7">
    <name type="scientific">Limosilactobacillus mucosae</name>
    <name type="common">Lactobacillus mucosae</name>
    <dbReference type="NCBI Taxonomy" id="97478"/>
    <lineage>
        <taxon>Bacteria</taxon>
        <taxon>Bacillati</taxon>
        <taxon>Bacillota</taxon>
        <taxon>Bacilli</taxon>
        <taxon>Lactobacillales</taxon>
        <taxon>Lactobacillaceae</taxon>
        <taxon>Limosilactobacillus</taxon>
    </lineage>
</organism>
<evidence type="ECO:0000256" key="1">
    <source>
        <dbReference type="ARBA" id="ARBA00004922"/>
    </source>
</evidence>
<accession>A0AAJ1HY84</accession>
<proteinExistence type="inferred from homology"/>
<comment type="subcellular location">
    <subcellularLocation>
        <location evidence="4">Cell membrane</location>
        <topology evidence="4">Peripheral membrane protein</topology>
    </subcellularLocation>
</comment>
<name>A0AAJ1HY84_LIMMU</name>
<dbReference type="RefSeq" id="WP_272208318.1">
    <property type="nucleotide sequence ID" value="NZ_JAQOMV010000001.1"/>
</dbReference>
<feature type="region of interest" description="Disordered" evidence="5">
    <location>
        <begin position="420"/>
        <end position="442"/>
    </location>
</feature>
<dbReference type="NCBIfam" id="TIGR02919">
    <property type="entry name" value="accessory Sec system glycosylation chaperone GtfB"/>
    <property type="match status" value="1"/>
</dbReference>
<protein>
    <recommendedName>
        <fullName evidence="4">UDP-N-acetylglucosamine--peptide N-acetylglucosaminyltransferase stabilizing protein GtfB</fullName>
    </recommendedName>
    <alternativeName>
        <fullName evidence="4">Glycosyltransferase stabilizing protein GtfB</fullName>
    </alternativeName>
</protein>
<keyword evidence="3 4" id="KW-0472">Membrane</keyword>
<dbReference type="GO" id="GO:0017122">
    <property type="term" value="C:protein N-acetylglucosaminyltransferase complex"/>
    <property type="evidence" value="ECO:0007669"/>
    <property type="project" value="UniProtKB-UniRule"/>
</dbReference>
<reference evidence="6" key="1">
    <citation type="submission" date="2023-01" db="EMBL/GenBank/DDBJ databases">
        <title>Genome analysis of 13 Lactobacillus isolated from gut of wild boar.</title>
        <authorList>
            <person name="Papp P."/>
            <person name="Libisch B."/>
            <person name="Nagy T."/>
            <person name="Olasz F."/>
        </authorList>
    </citation>
    <scope>NUCLEOTIDE SEQUENCE</scope>
    <source>
        <strain evidence="6">F146</strain>
    </source>
</reference>
<dbReference type="EMBL" id="JAQONE010000027">
    <property type="protein sequence ID" value="MDC2830610.1"/>
    <property type="molecule type" value="Genomic_DNA"/>
</dbReference>